<dbReference type="InterPro" id="IPR023753">
    <property type="entry name" value="FAD/NAD-binding_dom"/>
</dbReference>
<reference evidence="6 7" key="1">
    <citation type="submission" date="2016-11" db="EMBL/GenBank/DDBJ databases">
        <title>Paenibacillus species isolates.</title>
        <authorList>
            <person name="Beno S.M."/>
        </authorList>
    </citation>
    <scope>NUCLEOTIDE SEQUENCE [LARGE SCALE GENOMIC DNA]</scope>
    <source>
        <strain evidence="6 7">FSL R5-0378</strain>
    </source>
</reference>
<evidence type="ECO:0000313" key="6">
    <source>
        <dbReference type="EMBL" id="OMF59089.1"/>
    </source>
</evidence>
<evidence type="ECO:0000256" key="4">
    <source>
        <dbReference type="ARBA" id="ARBA00023002"/>
    </source>
</evidence>
<evidence type="ECO:0000256" key="2">
    <source>
        <dbReference type="ARBA" id="ARBA00011738"/>
    </source>
</evidence>
<keyword evidence="3" id="KW-0285">Flavoprotein</keyword>
<dbReference type="InterPro" id="IPR050097">
    <property type="entry name" value="Ferredoxin-NADP_redctase_2"/>
</dbReference>
<feature type="domain" description="FAD/NAD(P)-binding" evidence="5">
    <location>
        <begin position="4"/>
        <end position="143"/>
    </location>
</feature>
<gene>
    <name evidence="6" type="ORF">BK138_05835</name>
</gene>
<dbReference type="SUPFAM" id="SSF51905">
    <property type="entry name" value="FAD/NAD(P)-binding domain"/>
    <property type="match status" value="1"/>
</dbReference>
<dbReference type="Proteomes" id="UP000187172">
    <property type="component" value="Unassembled WGS sequence"/>
</dbReference>
<dbReference type="RefSeq" id="WP_076169429.1">
    <property type="nucleotide sequence ID" value="NZ_MRTP01000001.1"/>
</dbReference>
<dbReference type="PRINTS" id="PR00469">
    <property type="entry name" value="PNDRDTASEII"/>
</dbReference>
<evidence type="ECO:0000256" key="1">
    <source>
        <dbReference type="ARBA" id="ARBA00001974"/>
    </source>
</evidence>
<dbReference type="PRINTS" id="PR00368">
    <property type="entry name" value="FADPNR"/>
</dbReference>
<name>A0A1R1F4Q4_9BACL</name>
<sequence length="299" mass="32663">MIWDCVIIGGGPAGLNAALVLGRSRRTAALIDNDQPRNRVTRVSHGYLTRDGVRPEQFRNLAYEEIGRYPTVRRFMATALEVNSARGAFRVITSMREEVWARTLILATGLHETLPRIPGLEPLYGKSIFNCVYCDGYELQDRPLFVLSEQPGLYHFVKTVHHWSRDLIVLTNGKPVLTSGEKERLQVKGLPVVEEPIHSFRGDGGQLTEVVFHSGAFIPRAGGFIVPHWSQKAPFAAQLGCRPDGAGGIAVDELGRTSVKGVYAAGDTARFGPSQLIIAAGQGSKAAMAVNADLIDEDF</sequence>
<keyword evidence="7" id="KW-1185">Reference proteome</keyword>
<dbReference type="PANTHER" id="PTHR48105">
    <property type="entry name" value="THIOREDOXIN REDUCTASE 1-RELATED-RELATED"/>
    <property type="match status" value="1"/>
</dbReference>
<dbReference type="Gene3D" id="3.50.50.60">
    <property type="entry name" value="FAD/NAD(P)-binding domain"/>
    <property type="match status" value="2"/>
</dbReference>
<dbReference type="Pfam" id="PF07992">
    <property type="entry name" value="Pyr_redox_2"/>
    <property type="match status" value="2"/>
</dbReference>
<evidence type="ECO:0000256" key="3">
    <source>
        <dbReference type="ARBA" id="ARBA00022630"/>
    </source>
</evidence>
<evidence type="ECO:0000313" key="7">
    <source>
        <dbReference type="Proteomes" id="UP000187172"/>
    </source>
</evidence>
<proteinExistence type="predicted"/>
<comment type="subunit">
    <text evidence="2">Homodimer.</text>
</comment>
<dbReference type="AlphaFoldDB" id="A0A1R1F4Q4"/>
<feature type="domain" description="FAD/NAD(P)-binding" evidence="5">
    <location>
        <begin position="231"/>
        <end position="283"/>
    </location>
</feature>
<evidence type="ECO:0000259" key="5">
    <source>
        <dbReference type="Pfam" id="PF07992"/>
    </source>
</evidence>
<dbReference type="EMBL" id="MRTP01000001">
    <property type="protein sequence ID" value="OMF59089.1"/>
    <property type="molecule type" value="Genomic_DNA"/>
</dbReference>
<protein>
    <submittedName>
        <fullName evidence="6">Pyridine nucleotide-disulfide oxidoreductase</fullName>
    </submittedName>
</protein>
<accession>A0A1R1F4Q4</accession>
<dbReference type="GO" id="GO:0016491">
    <property type="term" value="F:oxidoreductase activity"/>
    <property type="evidence" value="ECO:0007669"/>
    <property type="project" value="UniProtKB-KW"/>
</dbReference>
<comment type="caution">
    <text evidence="6">The sequence shown here is derived from an EMBL/GenBank/DDBJ whole genome shotgun (WGS) entry which is preliminary data.</text>
</comment>
<keyword evidence="4" id="KW-0560">Oxidoreductase</keyword>
<comment type="cofactor">
    <cofactor evidence="1">
        <name>FAD</name>
        <dbReference type="ChEBI" id="CHEBI:57692"/>
    </cofactor>
</comment>
<dbReference type="STRING" id="297318.BK138_05835"/>
<organism evidence="6 7">
    <name type="scientific">Paenibacillus rhizosphaerae</name>
    <dbReference type="NCBI Taxonomy" id="297318"/>
    <lineage>
        <taxon>Bacteria</taxon>
        <taxon>Bacillati</taxon>
        <taxon>Bacillota</taxon>
        <taxon>Bacilli</taxon>
        <taxon>Bacillales</taxon>
        <taxon>Paenibacillaceae</taxon>
        <taxon>Paenibacillus</taxon>
    </lineage>
</organism>
<dbReference type="InterPro" id="IPR036188">
    <property type="entry name" value="FAD/NAD-bd_sf"/>
</dbReference>